<evidence type="ECO:0000313" key="2">
    <source>
        <dbReference type="Proteomes" id="UP001596550"/>
    </source>
</evidence>
<sequence>MDINLELQTKKLELIHWLSSIDDLRIIDKISKIRKEEKSWWNDIADAEKKMIEEGLKDVKEGNVVSHEDFLKSYGK</sequence>
<comment type="caution">
    <text evidence="1">The sequence shown here is derived from an EMBL/GenBank/DDBJ whole genome shotgun (WGS) entry which is preliminary data.</text>
</comment>
<dbReference type="EMBL" id="JBHTCR010000011">
    <property type="protein sequence ID" value="MFC7348675.1"/>
    <property type="molecule type" value="Genomic_DNA"/>
</dbReference>
<evidence type="ECO:0000313" key="1">
    <source>
        <dbReference type="EMBL" id="MFC7348675.1"/>
    </source>
</evidence>
<gene>
    <name evidence="1" type="ORF">ACFQO9_18305</name>
</gene>
<reference evidence="2" key="1">
    <citation type="journal article" date="2019" name="Int. J. Syst. Evol. Microbiol.">
        <title>The Global Catalogue of Microorganisms (GCM) 10K type strain sequencing project: providing services to taxonomists for standard genome sequencing and annotation.</title>
        <authorList>
            <consortium name="The Broad Institute Genomics Platform"/>
            <consortium name="The Broad Institute Genome Sequencing Center for Infectious Disease"/>
            <person name="Wu L."/>
            <person name="Ma J."/>
        </authorList>
    </citation>
    <scope>NUCLEOTIDE SEQUENCE [LARGE SCALE GENOMIC DNA]</scope>
    <source>
        <strain evidence="2">CCUG 54781</strain>
    </source>
</reference>
<organism evidence="1 2">
    <name type="scientific">Chryseobacterium zhengzhouense</name>
    <dbReference type="NCBI Taxonomy" id="1636086"/>
    <lineage>
        <taxon>Bacteria</taxon>
        <taxon>Pseudomonadati</taxon>
        <taxon>Bacteroidota</taxon>
        <taxon>Flavobacteriia</taxon>
        <taxon>Flavobacteriales</taxon>
        <taxon>Weeksellaceae</taxon>
        <taxon>Chryseobacterium group</taxon>
        <taxon>Chryseobacterium</taxon>
    </lineage>
</organism>
<dbReference type="RefSeq" id="WP_378182822.1">
    <property type="nucleotide sequence ID" value="NZ_JBHTCR010000011.1"/>
</dbReference>
<accession>A0ABW2M5K7</accession>
<name>A0ABW2M5K7_9FLAO</name>
<protein>
    <recommendedName>
        <fullName evidence="3">Addiction module protein</fullName>
    </recommendedName>
</protein>
<proteinExistence type="predicted"/>
<evidence type="ECO:0008006" key="3">
    <source>
        <dbReference type="Google" id="ProtNLM"/>
    </source>
</evidence>
<dbReference type="Proteomes" id="UP001596550">
    <property type="component" value="Unassembled WGS sequence"/>
</dbReference>
<keyword evidence="2" id="KW-1185">Reference proteome</keyword>